<feature type="transmembrane region" description="Helical" evidence="1">
    <location>
        <begin position="40"/>
        <end position="59"/>
    </location>
</feature>
<reference evidence="2 3" key="1">
    <citation type="submission" date="2018-11" db="EMBL/GenBank/DDBJ databases">
        <authorList>
            <consortium name="Pathogen Informatics"/>
        </authorList>
    </citation>
    <scope>NUCLEOTIDE SEQUENCE [LARGE SCALE GENOMIC DNA]</scope>
    <source>
        <strain evidence="2 3">Zambia</strain>
    </source>
</reference>
<sequence>MRSTFVRARIACGTVPTNVVKSLPRLVRLCKVAGSPLEPFIITISLVLLSGAATSAAICGNVSNMRFRIAASPYLL</sequence>
<proteinExistence type="predicted"/>
<keyword evidence="1" id="KW-0812">Transmembrane</keyword>
<name>A0A3P7VP79_9TREM</name>
<keyword evidence="1" id="KW-1133">Transmembrane helix</keyword>
<keyword evidence="3" id="KW-1185">Reference proteome</keyword>
<evidence type="ECO:0000256" key="1">
    <source>
        <dbReference type="SAM" id="Phobius"/>
    </source>
</evidence>
<dbReference type="EMBL" id="UZAI01000188">
    <property type="protein sequence ID" value="VDO49686.1"/>
    <property type="molecule type" value="Genomic_DNA"/>
</dbReference>
<gene>
    <name evidence="2" type="ORF">SMRZ_LOCUS935</name>
</gene>
<evidence type="ECO:0000313" key="3">
    <source>
        <dbReference type="Proteomes" id="UP000277204"/>
    </source>
</evidence>
<accession>A0A3P7VP79</accession>
<keyword evidence="1" id="KW-0472">Membrane</keyword>
<dbReference type="AlphaFoldDB" id="A0A3P7VP79"/>
<protein>
    <submittedName>
        <fullName evidence="2">Uncharacterized protein</fullName>
    </submittedName>
</protein>
<dbReference type="Proteomes" id="UP000277204">
    <property type="component" value="Unassembled WGS sequence"/>
</dbReference>
<evidence type="ECO:0000313" key="2">
    <source>
        <dbReference type="EMBL" id="VDO49686.1"/>
    </source>
</evidence>
<organism evidence="2 3">
    <name type="scientific">Schistosoma margrebowiei</name>
    <dbReference type="NCBI Taxonomy" id="48269"/>
    <lineage>
        <taxon>Eukaryota</taxon>
        <taxon>Metazoa</taxon>
        <taxon>Spiralia</taxon>
        <taxon>Lophotrochozoa</taxon>
        <taxon>Platyhelminthes</taxon>
        <taxon>Trematoda</taxon>
        <taxon>Digenea</taxon>
        <taxon>Strigeidida</taxon>
        <taxon>Schistosomatoidea</taxon>
        <taxon>Schistosomatidae</taxon>
        <taxon>Schistosoma</taxon>
    </lineage>
</organism>